<feature type="transmembrane region" description="Helical" evidence="5">
    <location>
        <begin position="131"/>
        <end position="156"/>
    </location>
</feature>
<dbReference type="GO" id="GO:0016020">
    <property type="term" value="C:membrane"/>
    <property type="evidence" value="ECO:0007669"/>
    <property type="project" value="UniProtKB-SubCell"/>
</dbReference>
<feature type="non-terminal residue" evidence="6">
    <location>
        <position position="189"/>
    </location>
</feature>
<evidence type="ECO:0000313" key="6">
    <source>
        <dbReference type="EMBL" id="SVD38937.1"/>
    </source>
</evidence>
<feature type="transmembrane region" description="Helical" evidence="5">
    <location>
        <begin position="68"/>
        <end position="86"/>
    </location>
</feature>
<keyword evidence="4 5" id="KW-0472">Membrane</keyword>
<feature type="transmembrane region" description="Helical" evidence="5">
    <location>
        <begin position="93"/>
        <end position="119"/>
    </location>
</feature>
<evidence type="ECO:0000256" key="3">
    <source>
        <dbReference type="ARBA" id="ARBA00022989"/>
    </source>
</evidence>
<dbReference type="Pfam" id="PF01758">
    <property type="entry name" value="SBF"/>
    <property type="match status" value="1"/>
</dbReference>
<proteinExistence type="predicted"/>
<dbReference type="InterPro" id="IPR038770">
    <property type="entry name" value="Na+/solute_symporter_sf"/>
</dbReference>
<organism evidence="6">
    <name type="scientific">marine metagenome</name>
    <dbReference type="NCBI Taxonomy" id="408172"/>
    <lineage>
        <taxon>unclassified sequences</taxon>
        <taxon>metagenomes</taxon>
        <taxon>ecological metagenomes</taxon>
    </lineage>
</organism>
<keyword evidence="2 5" id="KW-0812">Transmembrane</keyword>
<gene>
    <name evidence="6" type="ORF">METZ01_LOCUS391791</name>
</gene>
<dbReference type="PANTHER" id="PTHR10361:SF24">
    <property type="entry name" value="P3 PROTEIN"/>
    <property type="match status" value="1"/>
</dbReference>
<reference evidence="6" key="1">
    <citation type="submission" date="2018-05" db="EMBL/GenBank/DDBJ databases">
        <authorList>
            <person name="Lanie J.A."/>
            <person name="Ng W.-L."/>
            <person name="Kazmierczak K.M."/>
            <person name="Andrzejewski T.M."/>
            <person name="Davidsen T.M."/>
            <person name="Wayne K.J."/>
            <person name="Tettelin H."/>
            <person name="Glass J.I."/>
            <person name="Rusch D."/>
            <person name="Podicherti R."/>
            <person name="Tsui H.-C.T."/>
            <person name="Winkler M.E."/>
        </authorList>
    </citation>
    <scope>NUCLEOTIDE SEQUENCE</scope>
</reference>
<sequence length="189" mass="20876">MELFKLIGPLILAFIMFSLGIGLSLENFKRVIVQPKDFIIGAISQLVILPIVALILIFLFPIPTELKVGLILLAAAPGGVTTNVITKFAKGDVALSISLTAVISLLCFITIPFIFSLTYPIITGQNLPFDYSIGSIIVQIFLITTVPVILGMIFKAIFPSFFARTENFFVKFSFILFVFVLFMAIYQEL</sequence>
<evidence type="ECO:0000256" key="2">
    <source>
        <dbReference type="ARBA" id="ARBA00022692"/>
    </source>
</evidence>
<dbReference type="Gene3D" id="1.20.1530.20">
    <property type="match status" value="1"/>
</dbReference>
<dbReference type="InterPro" id="IPR004710">
    <property type="entry name" value="Bilac:Na_transpt"/>
</dbReference>
<comment type="subcellular location">
    <subcellularLocation>
        <location evidence="1">Membrane</location>
        <topology evidence="1">Multi-pass membrane protein</topology>
    </subcellularLocation>
</comment>
<dbReference type="PANTHER" id="PTHR10361">
    <property type="entry name" value="SODIUM-BILE ACID COTRANSPORTER"/>
    <property type="match status" value="1"/>
</dbReference>
<dbReference type="InterPro" id="IPR002657">
    <property type="entry name" value="BilAc:Na_symport/Acr3"/>
</dbReference>
<protein>
    <submittedName>
        <fullName evidence="6">Uncharacterized protein</fullName>
    </submittedName>
</protein>
<evidence type="ECO:0000256" key="5">
    <source>
        <dbReference type="SAM" id="Phobius"/>
    </source>
</evidence>
<evidence type="ECO:0000256" key="4">
    <source>
        <dbReference type="ARBA" id="ARBA00023136"/>
    </source>
</evidence>
<keyword evidence="3 5" id="KW-1133">Transmembrane helix</keyword>
<dbReference type="AlphaFoldDB" id="A0A382UXQ0"/>
<feature type="transmembrane region" description="Helical" evidence="5">
    <location>
        <begin position="168"/>
        <end position="186"/>
    </location>
</feature>
<feature type="transmembrane region" description="Helical" evidence="5">
    <location>
        <begin position="38"/>
        <end position="62"/>
    </location>
</feature>
<accession>A0A382UXQ0</accession>
<feature type="transmembrane region" description="Helical" evidence="5">
    <location>
        <begin position="6"/>
        <end position="26"/>
    </location>
</feature>
<dbReference type="EMBL" id="UINC01147551">
    <property type="protein sequence ID" value="SVD38937.1"/>
    <property type="molecule type" value="Genomic_DNA"/>
</dbReference>
<name>A0A382UXQ0_9ZZZZ</name>
<evidence type="ECO:0000256" key="1">
    <source>
        <dbReference type="ARBA" id="ARBA00004141"/>
    </source>
</evidence>